<dbReference type="EMBL" id="JBHSBV010000001">
    <property type="protein sequence ID" value="MFC4199388.1"/>
    <property type="molecule type" value="Genomic_DNA"/>
</dbReference>
<proteinExistence type="predicted"/>
<evidence type="ECO:0000313" key="1">
    <source>
        <dbReference type="EMBL" id="MFC4199388.1"/>
    </source>
</evidence>
<evidence type="ECO:0000313" key="2">
    <source>
        <dbReference type="Proteomes" id="UP001595848"/>
    </source>
</evidence>
<protein>
    <recommendedName>
        <fullName evidence="3">Acyl dehydratase</fullName>
    </recommendedName>
</protein>
<comment type="caution">
    <text evidence="1">The sequence shown here is derived from an EMBL/GenBank/DDBJ whole genome shotgun (WGS) entry which is preliminary data.</text>
</comment>
<accession>A0ABV8NTN6</accession>
<keyword evidence="2" id="KW-1185">Reference proteome</keyword>
<evidence type="ECO:0008006" key="3">
    <source>
        <dbReference type="Google" id="ProtNLM"/>
    </source>
</evidence>
<sequence>METGMDVCGEAFPILELNERLCLGSARLLAYLAAVGGGHPVHTSPELALRAGFRDTPLPGVLMVGAALASLTRHFATLPILLLSVESRFLAPLMPGDEVGLAWRLDLSSLRRTRRYIEGAYDGGCTVVDGREALSMRALIRVVTPLCEAA</sequence>
<dbReference type="CDD" id="cd03441">
    <property type="entry name" value="R_hydratase_like"/>
    <property type="match status" value="1"/>
</dbReference>
<organism evidence="1 2">
    <name type="scientific">Candidimonas humi</name>
    <dbReference type="NCBI Taxonomy" id="683355"/>
    <lineage>
        <taxon>Bacteria</taxon>
        <taxon>Pseudomonadati</taxon>
        <taxon>Pseudomonadota</taxon>
        <taxon>Betaproteobacteria</taxon>
        <taxon>Burkholderiales</taxon>
        <taxon>Alcaligenaceae</taxon>
        <taxon>Candidimonas</taxon>
    </lineage>
</organism>
<dbReference type="Proteomes" id="UP001595848">
    <property type="component" value="Unassembled WGS sequence"/>
</dbReference>
<reference evidence="2" key="1">
    <citation type="journal article" date="2019" name="Int. J. Syst. Evol. Microbiol.">
        <title>The Global Catalogue of Microorganisms (GCM) 10K type strain sequencing project: providing services to taxonomists for standard genome sequencing and annotation.</title>
        <authorList>
            <consortium name="The Broad Institute Genomics Platform"/>
            <consortium name="The Broad Institute Genome Sequencing Center for Infectious Disease"/>
            <person name="Wu L."/>
            <person name="Ma J."/>
        </authorList>
    </citation>
    <scope>NUCLEOTIDE SEQUENCE [LARGE SCALE GENOMIC DNA]</scope>
    <source>
        <strain evidence="2">LMG 24813</strain>
    </source>
</reference>
<name>A0ABV8NTN6_9BURK</name>
<dbReference type="RefSeq" id="WP_217962897.1">
    <property type="nucleotide sequence ID" value="NZ_JAHTBN010000001.1"/>
</dbReference>
<gene>
    <name evidence="1" type="ORF">ACFOY1_00355</name>
</gene>